<dbReference type="CDD" id="cd18803">
    <property type="entry name" value="SF2_C_secA"/>
    <property type="match status" value="1"/>
</dbReference>
<evidence type="ECO:0000256" key="3">
    <source>
        <dbReference type="ARBA" id="ARBA00022448"/>
    </source>
</evidence>
<dbReference type="Pfam" id="PF01043">
    <property type="entry name" value="SecA_PP_bind"/>
    <property type="match status" value="1"/>
</dbReference>
<dbReference type="InterPro" id="IPR027417">
    <property type="entry name" value="P-loop_NTPase"/>
</dbReference>
<comment type="subunit">
    <text evidence="12">Monomer and homodimer. Part of the essential Sec protein translocation apparatus which comprises SecA, SecYEG and auxiliary proteins SecDF. Other proteins may also be involved.</text>
</comment>
<keyword evidence="10 12" id="KW-0811">Translocation</keyword>
<dbReference type="EMBL" id="MHMQ01000001">
    <property type="protein sequence ID" value="OGZ31587.1"/>
    <property type="molecule type" value="Genomic_DNA"/>
</dbReference>
<comment type="subcellular location">
    <subcellularLocation>
        <location evidence="12">Cell membrane</location>
        <topology evidence="12">Peripheral membrane protein</topology>
        <orientation evidence="12">Cytoplasmic side</orientation>
    </subcellularLocation>
    <subcellularLocation>
        <location evidence="12">Cytoplasm</location>
    </subcellularLocation>
    <subcellularLocation>
        <location evidence="1">Membrane</location>
        <topology evidence="1">Peripheral membrane protein</topology>
    </subcellularLocation>
    <text evidence="12">Distribution is 50-50.</text>
</comment>
<dbReference type="Gene3D" id="1.10.3060.10">
    <property type="entry name" value="Helical scaffold and wing domains of SecA"/>
    <property type="match status" value="1"/>
</dbReference>
<dbReference type="GO" id="GO:0008564">
    <property type="term" value="F:protein-exporting ATPase activity"/>
    <property type="evidence" value="ECO:0007669"/>
    <property type="project" value="UniProtKB-EC"/>
</dbReference>
<dbReference type="HAMAP" id="MF_01382">
    <property type="entry name" value="SecA"/>
    <property type="match status" value="1"/>
</dbReference>
<dbReference type="Pfam" id="PF07517">
    <property type="entry name" value="SecA_DEAD"/>
    <property type="match status" value="1"/>
</dbReference>
<dbReference type="SUPFAM" id="SSF81886">
    <property type="entry name" value="Helical scaffold and wing domains of SecA"/>
    <property type="match status" value="1"/>
</dbReference>
<dbReference type="PROSITE" id="PS01312">
    <property type="entry name" value="SECA"/>
    <property type="match status" value="1"/>
</dbReference>
<evidence type="ECO:0000256" key="6">
    <source>
        <dbReference type="ARBA" id="ARBA00022741"/>
    </source>
</evidence>
<evidence type="ECO:0000256" key="13">
    <source>
        <dbReference type="RuleBase" id="RU003874"/>
    </source>
</evidence>
<sequence length="824" mass="92538">MMSIFSAILGDANARFLKKFAPLVQKINGLEPELEKLSDDELRSKTSELKKALGEISKKDDILPEAFALVRESAKRTLGQRHFDVQLLGGMVLHQGRIAEMRTGEGKTLVATLPAYLNALAGKGVHIITVNDYLARRDAVWMGQIYDALGLTVGCINHESSFLYDSKHTNTLDKKRDTEGSFKIVHEYLRPCSRKEAYGADITYGTNNEFGFDYLRDNLAYDPSQMSQRGHYFAIVDEVDSILIDEARTPLIISAPDKESGDIYRLFAQVIDGLQEGRDYAIDEKMRASSITDEGISRVEKALGIKNIYAEGGVKYVHHMEQALRAKALYKKDKDYVVKNGEVIIVDEFTGRLMPGRRWSEGLHQAVEAKEGAQIQKESRTVASITFQNYFRLYEKLSGMTGTASTSAEEFHKVYGIDVVGIPTNKPLIRADRPDKVFATGAGKWKAVLSEIKKRSKLGQPVLIGTVSIEKNEILSAMLKHEGVKHNVLNAKNHEREAEIIAQAGKVGAVTVATNMAGRGVDIVLGGNPVEPEEAKKIRDSGGLFVLGTERHEARRIDNQLRGRSGRQGDPGETQFFVSFEDDLLRIFGSEKIKNMMQTLGMAEDEAIENKMVSRSLESAQSKIEGFNFDARKHLLEYDDVMNKHRSAIYRRRREILFASPEELFSRTEELFLEETDKEKFRQKMAELDKNQFVLSLKFLWLQSVDHFWVEHLEIMEYMRSSVRLRAYGQRDPLVEYKNEAGRLFHELEDAIEGHVAKIALKMGENAPKTDKIPLQAIHPQPSAQIAPQASNKGFAGVGRNDPCPCGATHPDGRIKKYKKCHGA</sequence>
<evidence type="ECO:0000256" key="11">
    <source>
        <dbReference type="ARBA" id="ARBA00023136"/>
    </source>
</evidence>
<dbReference type="GO" id="GO:0043952">
    <property type="term" value="P:protein transport by the Sec complex"/>
    <property type="evidence" value="ECO:0007669"/>
    <property type="project" value="TreeGrafter"/>
</dbReference>
<dbReference type="SUPFAM" id="SSF52540">
    <property type="entry name" value="P-loop containing nucleoside triphosphate hydrolases"/>
    <property type="match status" value="2"/>
</dbReference>
<dbReference type="SMART" id="SM00958">
    <property type="entry name" value="SecA_PP_bind"/>
    <property type="match status" value="1"/>
</dbReference>
<evidence type="ECO:0000259" key="15">
    <source>
        <dbReference type="PROSITE" id="PS51194"/>
    </source>
</evidence>
<dbReference type="InterPro" id="IPR044722">
    <property type="entry name" value="SecA_SF2_C"/>
</dbReference>
<dbReference type="Pfam" id="PF21090">
    <property type="entry name" value="P-loop_SecA"/>
    <property type="match status" value="2"/>
</dbReference>
<keyword evidence="5 12" id="KW-0963">Cytoplasm</keyword>
<evidence type="ECO:0000256" key="7">
    <source>
        <dbReference type="ARBA" id="ARBA00022840"/>
    </source>
</evidence>
<evidence type="ECO:0000256" key="4">
    <source>
        <dbReference type="ARBA" id="ARBA00022475"/>
    </source>
</evidence>
<keyword evidence="11 12" id="KW-0472">Membrane</keyword>
<comment type="function">
    <text evidence="12">Part of the Sec protein translocase complex. Interacts with the SecYEG preprotein conducting channel. Has a central role in coupling the hydrolysis of ATP to the transfer of proteins into and across the cell membrane, serving as an ATP-driven molecular motor driving the stepwise translocation of polypeptide chains across the membrane.</text>
</comment>
<dbReference type="FunFam" id="3.90.1440.10:FF:000002">
    <property type="entry name" value="Protein translocase subunit SecA"/>
    <property type="match status" value="1"/>
</dbReference>
<protein>
    <recommendedName>
        <fullName evidence="12 13">Protein translocase subunit SecA</fullName>
        <ecNumber evidence="12">7.4.2.8</ecNumber>
    </recommendedName>
</protein>
<dbReference type="GO" id="GO:0031522">
    <property type="term" value="C:cell envelope Sec protein transport complex"/>
    <property type="evidence" value="ECO:0007669"/>
    <property type="project" value="TreeGrafter"/>
</dbReference>
<dbReference type="InterPro" id="IPR014018">
    <property type="entry name" value="SecA_motor_DEAD"/>
</dbReference>
<dbReference type="InterPro" id="IPR036670">
    <property type="entry name" value="SecA_X-link_sf"/>
</dbReference>
<dbReference type="InterPro" id="IPR001650">
    <property type="entry name" value="Helicase_C-like"/>
</dbReference>
<comment type="catalytic activity">
    <reaction evidence="12">
        <text>ATP + H2O + cellular proteinSide 1 = ADP + phosphate + cellular proteinSide 2.</text>
        <dbReference type="EC" id="7.4.2.8"/>
    </reaction>
</comment>
<dbReference type="InterPro" id="IPR014001">
    <property type="entry name" value="Helicase_ATP-bd"/>
</dbReference>
<organism evidence="17 18">
    <name type="scientific">Candidatus Niyogibacteria bacterium RIFCSPLOWO2_01_FULL_45_48</name>
    <dbReference type="NCBI Taxonomy" id="1801724"/>
    <lineage>
        <taxon>Bacteria</taxon>
        <taxon>Candidatus Niyogiibacteriota</taxon>
    </lineage>
</organism>
<dbReference type="PRINTS" id="PR00906">
    <property type="entry name" value="SECA"/>
</dbReference>
<dbReference type="Pfam" id="PF07516">
    <property type="entry name" value="SecA_SW"/>
    <property type="match status" value="2"/>
</dbReference>
<feature type="domain" description="Helicase C-terminal" evidence="15">
    <location>
        <begin position="444"/>
        <end position="616"/>
    </location>
</feature>
<dbReference type="InterPro" id="IPR011115">
    <property type="entry name" value="SecA_DEAD"/>
</dbReference>
<keyword evidence="6 12" id="KW-0547">Nucleotide-binding</keyword>
<accession>A0A1G2F0Y1</accession>
<evidence type="ECO:0000259" key="14">
    <source>
        <dbReference type="PROSITE" id="PS51192"/>
    </source>
</evidence>
<feature type="domain" description="SecA family profile" evidence="16">
    <location>
        <begin position="2"/>
        <end position="609"/>
    </location>
</feature>
<evidence type="ECO:0000313" key="17">
    <source>
        <dbReference type="EMBL" id="OGZ31587.1"/>
    </source>
</evidence>
<dbReference type="PROSITE" id="PS51194">
    <property type="entry name" value="HELICASE_CTER"/>
    <property type="match status" value="1"/>
</dbReference>
<evidence type="ECO:0000256" key="12">
    <source>
        <dbReference type="HAMAP-Rule" id="MF_01382"/>
    </source>
</evidence>
<comment type="similarity">
    <text evidence="2 12 13">Belongs to the SecA family.</text>
</comment>
<evidence type="ECO:0000313" key="18">
    <source>
        <dbReference type="Proteomes" id="UP000177486"/>
    </source>
</evidence>
<keyword evidence="8 12" id="KW-0653">Protein transport</keyword>
<dbReference type="InterPro" id="IPR036266">
    <property type="entry name" value="SecA_Wing/Scaffold_sf"/>
</dbReference>
<keyword evidence="9 12" id="KW-1278">Translocase</keyword>
<evidence type="ECO:0000259" key="16">
    <source>
        <dbReference type="PROSITE" id="PS51196"/>
    </source>
</evidence>
<evidence type="ECO:0000256" key="2">
    <source>
        <dbReference type="ARBA" id="ARBA00007650"/>
    </source>
</evidence>
<dbReference type="AlphaFoldDB" id="A0A1G2F0Y1"/>
<feature type="binding site" evidence="12">
    <location>
        <position position="86"/>
    </location>
    <ligand>
        <name>ATP</name>
        <dbReference type="ChEBI" id="CHEBI:30616"/>
    </ligand>
</feature>
<reference evidence="17 18" key="1">
    <citation type="journal article" date="2016" name="Nat. Commun.">
        <title>Thousands of microbial genomes shed light on interconnected biogeochemical processes in an aquifer system.</title>
        <authorList>
            <person name="Anantharaman K."/>
            <person name="Brown C.T."/>
            <person name="Hug L.A."/>
            <person name="Sharon I."/>
            <person name="Castelle C.J."/>
            <person name="Probst A.J."/>
            <person name="Thomas B.C."/>
            <person name="Singh A."/>
            <person name="Wilkins M.J."/>
            <person name="Karaoz U."/>
            <person name="Brodie E.L."/>
            <person name="Williams K.H."/>
            <person name="Hubbard S.S."/>
            <person name="Banfield J.F."/>
        </authorList>
    </citation>
    <scope>NUCLEOTIDE SEQUENCE [LARGE SCALE GENOMIC DNA]</scope>
</reference>
<dbReference type="Proteomes" id="UP000177486">
    <property type="component" value="Unassembled WGS sequence"/>
</dbReference>
<dbReference type="NCBIfam" id="TIGR00963">
    <property type="entry name" value="secA"/>
    <property type="match status" value="1"/>
</dbReference>
<dbReference type="InterPro" id="IPR020937">
    <property type="entry name" value="SecA_CS"/>
</dbReference>
<evidence type="ECO:0000256" key="1">
    <source>
        <dbReference type="ARBA" id="ARBA00004170"/>
    </source>
</evidence>
<evidence type="ECO:0000256" key="5">
    <source>
        <dbReference type="ARBA" id="ARBA00022490"/>
    </source>
</evidence>
<dbReference type="GO" id="GO:0065002">
    <property type="term" value="P:intracellular protein transmembrane transport"/>
    <property type="evidence" value="ECO:0007669"/>
    <property type="project" value="UniProtKB-UniRule"/>
</dbReference>
<dbReference type="PROSITE" id="PS51196">
    <property type="entry name" value="SECA_MOTOR_DEAD"/>
    <property type="match status" value="1"/>
</dbReference>
<dbReference type="PROSITE" id="PS51192">
    <property type="entry name" value="HELICASE_ATP_BIND_1"/>
    <property type="match status" value="1"/>
</dbReference>
<dbReference type="FunFam" id="3.40.50.300:FF:000429">
    <property type="entry name" value="Preprotein translocase subunit SecA"/>
    <property type="match status" value="1"/>
</dbReference>
<dbReference type="InterPro" id="IPR000185">
    <property type="entry name" value="SecA"/>
</dbReference>
<feature type="domain" description="Helicase ATP-binding" evidence="14">
    <location>
        <begin position="88"/>
        <end position="255"/>
    </location>
</feature>
<dbReference type="PANTHER" id="PTHR30612">
    <property type="entry name" value="SECA INNER MEMBRANE COMPONENT OF SEC PROTEIN SECRETION SYSTEM"/>
    <property type="match status" value="1"/>
</dbReference>
<name>A0A1G2F0Y1_9BACT</name>
<dbReference type="GO" id="GO:0017038">
    <property type="term" value="P:protein import"/>
    <property type="evidence" value="ECO:0007669"/>
    <property type="project" value="InterPro"/>
</dbReference>
<dbReference type="Gene3D" id="3.90.1440.10">
    <property type="entry name" value="SecA, preprotein cross-linking domain"/>
    <property type="match status" value="1"/>
</dbReference>
<evidence type="ECO:0000256" key="9">
    <source>
        <dbReference type="ARBA" id="ARBA00022967"/>
    </source>
</evidence>
<dbReference type="GO" id="GO:0006605">
    <property type="term" value="P:protein targeting"/>
    <property type="evidence" value="ECO:0007669"/>
    <property type="project" value="UniProtKB-UniRule"/>
</dbReference>
<keyword evidence="7 12" id="KW-0067">ATP-binding</keyword>
<dbReference type="InterPro" id="IPR011116">
    <property type="entry name" value="SecA_Wing/Scaffold"/>
</dbReference>
<keyword evidence="4 12" id="KW-1003">Cell membrane</keyword>
<gene>
    <name evidence="12" type="primary">secA</name>
    <name evidence="17" type="ORF">A2931_04340</name>
</gene>
<keyword evidence="3 12" id="KW-0813">Transport</keyword>
<dbReference type="InterPro" id="IPR011130">
    <property type="entry name" value="SecA_preprotein_X-link_dom"/>
</dbReference>
<dbReference type="GO" id="GO:0005886">
    <property type="term" value="C:plasma membrane"/>
    <property type="evidence" value="ECO:0007669"/>
    <property type="project" value="UniProtKB-SubCell"/>
</dbReference>
<feature type="binding site" evidence="12">
    <location>
        <position position="522"/>
    </location>
    <ligand>
        <name>ATP</name>
        <dbReference type="ChEBI" id="CHEBI:30616"/>
    </ligand>
</feature>
<evidence type="ECO:0000256" key="10">
    <source>
        <dbReference type="ARBA" id="ARBA00023010"/>
    </source>
</evidence>
<dbReference type="Gene3D" id="3.40.50.300">
    <property type="entry name" value="P-loop containing nucleotide triphosphate hydrolases"/>
    <property type="match status" value="3"/>
</dbReference>
<feature type="binding site" evidence="12">
    <location>
        <begin position="104"/>
        <end position="108"/>
    </location>
    <ligand>
        <name>ATP</name>
        <dbReference type="ChEBI" id="CHEBI:30616"/>
    </ligand>
</feature>
<comment type="caution">
    <text evidence="17">The sequence shown here is derived from an EMBL/GenBank/DDBJ whole genome shotgun (WGS) entry which is preliminary data.</text>
</comment>
<dbReference type="CDD" id="cd17928">
    <property type="entry name" value="DEXDc_SecA"/>
    <property type="match status" value="1"/>
</dbReference>
<dbReference type="GO" id="GO:0005524">
    <property type="term" value="F:ATP binding"/>
    <property type="evidence" value="ECO:0007669"/>
    <property type="project" value="UniProtKB-UniRule"/>
</dbReference>
<dbReference type="SMART" id="SM00957">
    <property type="entry name" value="SecA_DEAD"/>
    <property type="match status" value="1"/>
</dbReference>
<dbReference type="EC" id="7.4.2.8" evidence="12"/>
<evidence type="ECO:0000256" key="8">
    <source>
        <dbReference type="ARBA" id="ARBA00022927"/>
    </source>
</evidence>
<dbReference type="SUPFAM" id="SSF81767">
    <property type="entry name" value="Pre-protein crosslinking domain of SecA"/>
    <property type="match status" value="1"/>
</dbReference>
<dbReference type="GO" id="GO:0005829">
    <property type="term" value="C:cytosol"/>
    <property type="evidence" value="ECO:0007669"/>
    <property type="project" value="TreeGrafter"/>
</dbReference>
<dbReference type="NCBIfam" id="NF009538">
    <property type="entry name" value="PRK12904.1"/>
    <property type="match status" value="1"/>
</dbReference>
<proteinExistence type="inferred from homology"/>
<dbReference type="PANTHER" id="PTHR30612:SF0">
    <property type="entry name" value="CHLOROPLAST PROTEIN-TRANSPORTING ATPASE"/>
    <property type="match status" value="1"/>
</dbReference>